<evidence type="ECO:0000259" key="10">
    <source>
        <dbReference type="PROSITE" id="PS51760"/>
    </source>
</evidence>
<evidence type="ECO:0000313" key="12">
    <source>
        <dbReference type="Proteomes" id="UP001375240"/>
    </source>
</evidence>
<dbReference type="InterPro" id="IPR001000">
    <property type="entry name" value="GH10_dom"/>
</dbReference>
<dbReference type="PRINTS" id="PR00134">
    <property type="entry name" value="GLHYDRLASE10"/>
</dbReference>
<dbReference type="Pfam" id="PF00331">
    <property type="entry name" value="Glyco_hydro_10"/>
    <property type="match status" value="1"/>
</dbReference>
<dbReference type="GO" id="GO:0031176">
    <property type="term" value="F:endo-1,4-beta-xylanase activity"/>
    <property type="evidence" value="ECO:0007669"/>
    <property type="project" value="UniProtKB-EC"/>
</dbReference>
<feature type="domain" description="GH10" evidence="10">
    <location>
        <begin position="135"/>
        <end position="443"/>
    </location>
</feature>
<dbReference type="EC" id="3.2.1.8" evidence="9"/>
<dbReference type="PANTHER" id="PTHR31490">
    <property type="entry name" value="GLYCOSYL HYDROLASE"/>
    <property type="match status" value="1"/>
</dbReference>
<keyword evidence="8 9" id="KW-0624">Polysaccharide degradation</keyword>
<reference evidence="11 12" key="1">
    <citation type="submission" date="2019-10" db="EMBL/GenBank/DDBJ databases">
        <authorList>
            <person name="Palmer J.M."/>
        </authorList>
    </citation>
    <scope>NUCLEOTIDE SEQUENCE [LARGE SCALE GENOMIC DNA]</scope>
    <source>
        <strain evidence="11 12">TWF696</strain>
    </source>
</reference>
<dbReference type="Proteomes" id="UP001375240">
    <property type="component" value="Unassembled WGS sequence"/>
</dbReference>
<evidence type="ECO:0000256" key="2">
    <source>
        <dbReference type="ARBA" id="ARBA00007495"/>
    </source>
</evidence>
<accession>A0AAV9ULW1</accession>
<keyword evidence="12" id="KW-1185">Reference proteome</keyword>
<dbReference type="PROSITE" id="PS51760">
    <property type="entry name" value="GH10_2"/>
    <property type="match status" value="1"/>
</dbReference>
<dbReference type="GO" id="GO:0045493">
    <property type="term" value="P:xylan catabolic process"/>
    <property type="evidence" value="ECO:0007669"/>
    <property type="project" value="UniProtKB-KW"/>
</dbReference>
<protein>
    <recommendedName>
        <fullName evidence="9">Beta-xylanase</fullName>
        <ecNumber evidence="9">3.2.1.8</ecNumber>
    </recommendedName>
</protein>
<evidence type="ECO:0000256" key="8">
    <source>
        <dbReference type="ARBA" id="ARBA00023326"/>
    </source>
</evidence>
<keyword evidence="3" id="KW-0858">Xylan degradation</keyword>
<evidence type="ECO:0000256" key="4">
    <source>
        <dbReference type="ARBA" id="ARBA00022729"/>
    </source>
</evidence>
<dbReference type="SUPFAM" id="SSF51445">
    <property type="entry name" value="(Trans)glycosidases"/>
    <property type="match status" value="1"/>
</dbReference>
<evidence type="ECO:0000256" key="5">
    <source>
        <dbReference type="ARBA" id="ARBA00022801"/>
    </source>
</evidence>
<dbReference type="InterPro" id="IPR044846">
    <property type="entry name" value="GH10"/>
</dbReference>
<dbReference type="EMBL" id="JAVHNQ010000006">
    <property type="protein sequence ID" value="KAK6344352.1"/>
    <property type="molecule type" value="Genomic_DNA"/>
</dbReference>
<keyword evidence="6 9" id="KW-0119">Carbohydrate metabolism</keyword>
<dbReference type="AlphaFoldDB" id="A0AAV9ULW1"/>
<keyword evidence="4" id="KW-0732">Signal</keyword>
<sequence length="459" mass="50473">MDRQVVALKAGIKGPATSLVSPVSRSPALWLQAHRTIAGLAIGHITIYLLSTYHCIQLSAKILVNMKISTLAAFGAFVGLVAASPVDKRSSVPANKKIKYQLDMTHFHASAKRGRRIDSLGGKMALDGRRWFGHATETYTLAGDPAYAAIAEVGSNEFNRVTPENSMKWETIEPQPGVFDFTLGDALIAWAEANDQAVRGHTLVWHSQLPNWVNNPTVPWTPETLKPVLENHVRTVVRHYKGKIDMWDVVNEMFNDDGSFRQTVFYNTFGTDYVCWALKWAHEEDPDALLFVNDYNFEYRGNKVDAAATFFKSLIDQGCPIGAVGAQAHLIVGQVDEGGITAGLSHFADLGLLVYLTEVDIRYEIGRGNDIANYTPSQVGQQAKDYYSLTKACLNVPNCLGMTLWQYTDKYSWIPGVFTGSGAALPWDVNLNKKPAYTAIYEAIEGQACSVCATSGLNA</sequence>
<keyword evidence="5 9" id="KW-0378">Hydrolase</keyword>
<evidence type="ECO:0000256" key="6">
    <source>
        <dbReference type="ARBA" id="ARBA00023277"/>
    </source>
</evidence>
<dbReference type="SMART" id="SM00633">
    <property type="entry name" value="Glyco_10"/>
    <property type="match status" value="1"/>
</dbReference>
<dbReference type="PANTHER" id="PTHR31490:SF88">
    <property type="entry name" value="BETA-XYLANASE"/>
    <property type="match status" value="1"/>
</dbReference>
<gene>
    <name evidence="11" type="ORF">TWF696_007991</name>
</gene>
<comment type="similarity">
    <text evidence="2 9">Belongs to the glycosyl hydrolase 10 (cellulase F) family.</text>
</comment>
<evidence type="ECO:0000256" key="3">
    <source>
        <dbReference type="ARBA" id="ARBA00022651"/>
    </source>
</evidence>
<dbReference type="Gene3D" id="3.20.20.80">
    <property type="entry name" value="Glycosidases"/>
    <property type="match status" value="1"/>
</dbReference>
<name>A0AAV9ULW1_9PEZI</name>
<keyword evidence="7 9" id="KW-0326">Glycosidase</keyword>
<evidence type="ECO:0000256" key="7">
    <source>
        <dbReference type="ARBA" id="ARBA00023295"/>
    </source>
</evidence>
<proteinExistence type="inferred from homology"/>
<dbReference type="InterPro" id="IPR017853">
    <property type="entry name" value="GH"/>
</dbReference>
<comment type="caution">
    <text evidence="11">The sequence shown here is derived from an EMBL/GenBank/DDBJ whole genome shotgun (WGS) entry which is preliminary data.</text>
</comment>
<evidence type="ECO:0000313" key="11">
    <source>
        <dbReference type="EMBL" id="KAK6344352.1"/>
    </source>
</evidence>
<organism evidence="11 12">
    <name type="scientific">Orbilia brochopaga</name>
    <dbReference type="NCBI Taxonomy" id="3140254"/>
    <lineage>
        <taxon>Eukaryota</taxon>
        <taxon>Fungi</taxon>
        <taxon>Dikarya</taxon>
        <taxon>Ascomycota</taxon>
        <taxon>Pezizomycotina</taxon>
        <taxon>Orbiliomycetes</taxon>
        <taxon>Orbiliales</taxon>
        <taxon>Orbiliaceae</taxon>
        <taxon>Orbilia</taxon>
    </lineage>
</organism>
<comment type="catalytic activity">
    <reaction evidence="1 9">
        <text>Endohydrolysis of (1-&gt;4)-beta-D-xylosidic linkages in xylans.</text>
        <dbReference type="EC" id="3.2.1.8"/>
    </reaction>
</comment>
<evidence type="ECO:0000256" key="1">
    <source>
        <dbReference type="ARBA" id="ARBA00000681"/>
    </source>
</evidence>
<evidence type="ECO:0000256" key="9">
    <source>
        <dbReference type="RuleBase" id="RU361174"/>
    </source>
</evidence>